<name>A0A0E9VV87_ANGAN</name>
<reference evidence="1" key="2">
    <citation type="journal article" date="2015" name="Fish Shellfish Immunol.">
        <title>Early steps in the European eel (Anguilla anguilla)-Vibrio vulnificus interaction in the gills: Role of the RtxA13 toxin.</title>
        <authorList>
            <person name="Callol A."/>
            <person name="Pajuelo D."/>
            <person name="Ebbesson L."/>
            <person name="Teles M."/>
            <person name="MacKenzie S."/>
            <person name="Amaro C."/>
        </authorList>
    </citation>
    <scope>NUCLEOTIDE SEQUENCE</scope>
</reference>
<reference evidence="1" key="1">
    <citation type="submission" date="2014-11" db="EMBL/GenBank/DDBJ databases">
        <authorList>
            <person name="Amaro Gonzalez C."/>
        </authorList>
    </citation>
    <scope>NUCLEOTIDE SEQUENCE</scope>
</reference>
<proteinExistence type="predicted"/>
<dbReference type="AlphaFoldDB" id="A0A0E9VV87"/>
<dbReference type="EMBL" id="GBXM01027399">
    <property type="protein sequence ID" value="JAH81178.1"/>
    <property type="molecule type" value="Transcribed_RNA"/>
</dbReference>
<sequence>MAEDMLMLNITNSAPTFNMGNKKIQESIQAGG</sequence>
<organism evidence="1">
    <name type="scientific">Anguilla anguilla</name>
    <name type="common">European freshwater eel</name>
    <name type="synonym">Muraena anguilla</name>
    <dbReference type="NCBI Taxonomy" id="7936"/>
    <lineage>
        <taxon>Eukaryota</taxon>
        <taxon>Metazoa</taxon>
        <taxon>Chordata</taxon>
        <taxon>Craniata</taxon>
        <taxon>Vertebrata</taxon>
        <taxon>Euteleostomi</taxon>
        <taxon>Actinopterygii</taxon>
        <taxon>Neopterygii</taxon>
        <taxon>Teleostei</taxon>
        <taxon>Anguilliformes</taxon>
        <taxon>Anguillidae</taxon>
        <taxon>Anguilla</taxon>
    </lineage>
</organism>
<protein>
    <submittedName>
        <fullName evidence="1">Uncharacterized protein</fullName>
    </submittedName>
</protein>
<accession>A0A0E9VV87</accession>
<evidence type="ECO:0000313" key="1">
    <source>
        <dbReference type="EMBL" id="JAH81178.1"/>
    </source>
</evidence>